<dbReference type="PANTHER" id="PTHR11604">
    <property type="entry name" value="PROFILIN"/>
    <property type="match status" value="1"/>
</dbReference>
<dbReference type="InterPro" id="IPR048278">
    <property type="entry name" value="PFN"/>
</dbReference>
<dbReference type="PANTHER" id="PTHR11604:SF2">
    <property type="entry name" value="PROFILIN-4"/>
    <property type="match status" value="1"/>
</dbReference>
<dbReference type="AlphaFoldDB" id="A0A553N2L4"/>
<dbReference type="GO" id="GO:0007283">
    <property type="term" value="P:spermatogenesis"/>
    <property type="evidence" value="ECO:0007669"/>
    <property type="project" value="UniProtKB-KW"/>
</dbReference>
<organism evidence="10 11">
    <name type="scientific">Danionella cerebrum</name>
    <dbReference type="NCBI Taxonomy" id="2873325"/>
    <lineage>
        <taxon>Eukaryota</taxon>
        <taxon>Metazoa</taxon>
        <taxon>Chordata</taxon>
        <taxon>Craniata</taxon>
        <taxon>Vertebrata</taxon>
        <taxon>Euteleostomi</taxon>
        <taxon>Actinopterygii</taxon>
        <taxon>Neopterygii</taxon>
        <taxon>Teleostei</taxon>
        <taxon>Ostariophysi</taxon>
        <taxon>Cypriniformes</taxon>
        <taxon>Danionidae</taxon>
        <taxon>Danioninae</taxon>
        <taxon>Danionella</taxon>
    </lineage>
</organism>
<evidence type="ECO:0000256" key="1">
    <source>
        <dbReference type="ARBA" id="ARBA00004496"/>
    </source>
</evidence>
<accession>A0A553N2L4</accession>
<evidence type="ECO:0000256" key="5">
    <source>
        <dbReference type="ARBA" id="ARBA00022782"/>
    </source>
</evidence>
<comment type="subcellular location">
    <subcellularLocation>
        <location evidence="1">Cytoplasm</location>
    </subcellularLocation>
</comment>
<dbReference type="STRING" id="623744.A0A553N2L4"/>
<dbReference type="InterPro" id="IPR036140">
    <property type="entry name" value="PFN_sf"/>
</dbReference>
<keyword evidence="9" id="KW-0009">Actin-binding</keyword>
<keyword evidence="7" id="KW-0446">Lipid-binding</keyword>
<dbReference type="Pfam" id="PF00235">
    <property type="entry name" value="Profilin"/>
    <property type="match status" value="1"/>
</dbReference>
<dbReference type="Proteomes" id="UP000316079">
    <property type="component" value="Unassembled WGS sequence"/>
</dbReference>
<evidence type="ECO:0000256" key="4">
    <source>
        <dbReference type="ARBA" id="ARBA00022490"/>
    </source>
</evidence>
<dbReference type="EMBL" id="SRMA01027109">
    <property type="protein sequence ID" value="TRY59675.1"/>
    <property type="molecule type" value="Genomic_DNA"/>
</dbReference>
<keyword evidence="3" id="KW-0217">Developmental protein</keyword>
<keyword evidence="6" id="KW-0744">Spermatogenesis</keyword>
<dbReference type="Gene3D" id="3.30.450.30">
    <property type="entry name" value="Dynein light chain 2a, cytoplasmic"/>
    <property type="match status" value="1"/>
</dbReference>
<evidence type="ECO:0000256" key="6">
    <source>
        <dbReference type="ARBA" id="ARBA00022871"/>
    </source>
</evidence>
<evidence type="ECO:0000256" key="3">
    <source>
        <dbReference type="ARBA" id="ARBA00022473"/>
    </source>
</evidence>
<comment type="caution">
    <text evidence="10">The sequence shown here is derived from an EMBL/GenBank/DDBJ whole genome shotgun (WGS) entry which is preliminary data.</text>
</comment>
<keyword evidence="4" id="KW-0963">Cytoplasm</keyword>
<comment type="similarity">
    <text evidence="2 9">Belongs to the profilin family.</text>
</comment>
<proteinExistence type="inferred from homology"/>
<dbReference type="GO" id="GO:0008289">
    <property type="term" value="F:lipid binding"/>
    <property type="evidence" value="ECO:0007669"/>
    <property type="project" value="UniProtKB-KW"/>
</dbReference>
<dbReference type="GO" id="GO:0003785">
    <property type="term" value="F:actin monomer binding"/>
    <property type="evidence" value="ECO:0007669"/>
    <property type="project" value="TreeGrafter"/>
</dbReference>
<evidence type="ECO:0000256" key="2">
    <source>
        <dbReference type="ARBA" id="ARBA00010058"/>
    </source>
</evidence>
<dbReference type="SUPFAM" id="SSF55770">
    <property type="entry name" value="Profilin (actin-binding protein)"/>
    <property type="match status" value="1"/>
</dbReference>
<dbReference type="OrthoDB" id="421374at2759"/>
<keyword evidence="5" id="KW-0221">Differentiation</keyword>
<evidence type="ECO:0000256" key="9">
    <source>
        <dbReference type="RuleBase" id="RU003909"/>
    </source>
</evidence>
<evidence type="ECO:0000256" key="8">
    <source>
        <dbReference type="ARBA" id="ARBA00059169"/>
    </source>
</evidence>
<evidence type="ECO:0000256" key="7">
    <source>
        <dbReference type="ARBA" id="ARBA00023121"/>
    </source>
</evidence>
<keyword evidence="11" id="KW-1185">Reference proteome</keyword>
<comment type="function">
    <text evidence="8">Involved in male fertility. Required for manchette development and acrosome biogenesis during spermiogenesis. Binds in vitro to phospholipids, including phosphatidylinositol 3-phosphate (PtdIns(3)P), phosphatidylinositol 4,5-bisphosphate (PtdIns(4,5)P2), phosphatidylinositol 4-phosphate (PtdIns(4)P) and phosphatidic acid (PA). Contrary to other profilin family members, does not bind to actin in vitro.</text>
</comment>
<name>A0A553N2L4_9TELE</name>
<evidence type="ECO:0000313" key="10">
    <source>
        <dbReference type="EMBL" id="TRY59675.1"/>
    </source>
</evidence>
<evidence type="ECO:0000313" key="11">
    <source>
        <dbReference type="Proteomes" id="UP000316079"/>
    </source>
</evidence>
<dbReference type="FunFam" id="3.30.450.30:FF:000007">
    <property type="entry name" value="Profilin"/>
    <property type="match status" value="1"/>
</dbReference>
<sequence length="120" mass="13629">MNPFPRLLEDCLINTNNVESAAIIVSKTKNITGACNYTDSPEQTQKFLDAFKHLEATRRRGLVFRDQLYVCVRADQHSIYTKREGHGLILVKTSLYLIVATYSEDMYPSICVEAVEKLGK</sequence>
<protein>
    <recommendedName>
        <fullName evidence="9">Profilin</fullName>
    </recommendedName>
</protein>
<dbReference type="SMART" id="SM00392">
    <property type="entry name" value="PROF"/>
    <property type="match status" value="1"/>
</dbReference>
<gene>
    <name evidence="10" type="ORF">DNTS_027411</name>
</gene>
<dbReference type="GO" id="GO:0030154">
    <property type="term" value="P:cell differentiation"/>
    <property type="evidence" value="ECO:0007669"/>
    <property type="project" value="UniProtKB-KW"/>
</dbReference>
<dbReference type="InterPro" id="IPR005455">
    <property type="entry name" value="PFN_euk"/>
</dbReference>
<dbReference type="GO" id="GO:0005938">
    <property type="term" value="C:cell cortex"/>
    <property type="evidence" value="ECO:0007669"/>
    <property type="project" value="TreeGrafter"/>
</dbReference>
<reference evidence="10 11" key="1">
    <citation type="journal article" date="2019" name="Sci. Data">
        <title>Hybrid genome assembly and annotation of Danionella translucida.</title>
        <authorList>
            <person name="Kadobianskyi M."/>
            <person name="Schulze L."/>
            <person name="Schuelke M."/>
            <person name="Judkewitz B."/>
        </authorList>
    </citation>
    <scope>NUCLEOTIDE SEQUENCE [LARGE SCALE GENOMIC DNA]</scope>
    <source>
        <strain evidence="10 11">Bolton</strain>
    </source>
</reference>